<dbReference type="PRINTS" id="PR00081">
    <property type="entry name" value="GDHRDH"/>
</dbReference>
<evidence type="ECO:0000313" key="4">
    <source>
        <dbReference type="EMBL" id="MEY8037805.1"/>
    </source>
</evidence>
<dbReference type="RefSeq" id="WP_345365895.1">
    <property type="nucleotide sequence ID" value="NZ_BAABII010000016.1"/>
</dbReference>
<evidence type="ECO:0000256" key="3">
    <source>
        <dbReference type="RuleBase" id="RU000363"/>
    </source>
</evidence>
<comment type="caution">
    <text evidence="4">The sequence shown here is derived from an EMBL/GenBank/DDBJ whole genome shotgun (WGS) entry which is preliminary data.</text>
</comment>
<comment type="similarity">
    <text evidence="1 3">Belongs to the short-chain dehydrogenases/reductases (SDR) family.</text>
</comment>
<evidence type="ECO:0000256" key="2">
    <source>
        <dbReference type="ARBA" id="ARBA00023002"/>
    </source>
</evidence>
<gene>
    <name evidence="4" type="ORF">AB8O55_00190</name>
</gene>
<name>A0ABV4C9L0_9PSEU</name>
<dbReference type="GO" id="GO:0016491">
    <property type="term" value="F:oxidoreductase activity"/>
    <property type="evidence" value="ECO:0007669"/>
    <property type="project" value="UniProtKB-KW"/>
</dbReference>
<sequence>MGLTGSRAVVTGASSGIGAATARALAGAGCELVLLGRDEQRLAEVAAATGGRAEPADLTAPDGLAAAVEHARGADLLVHSAGVGWAGPVTAMPPGTAEAMIALNLTAPVLLSTAALDGMRRRGGGHLVFVASIAAVGVRDEEVYAGTKAGVRAFAASLRCAAGPVRVSTVLPGAVRTPFFDTRGRYERGFPRLVEPEAVARAVLRAVRRGRREVFVPGWLGAAARVGGALPGTFERLSQRFG</sequence>
<dbReference type="PANTHER" id="PTHR44196:SF1">
    <property type="entry name" value="DEHYDROGENASE_REDUCTASE SDR FAMILY MEMBER 7B"/>
    <property type="match status" value="1"/>
</dbReference>
<protein>
    <submittedName>
        <fullName evidence="4">SDR family NAD(P)-dependent oxidoreductase</fullName>
        <ecNumber evidence="4">1.-.-.-</ecNumber>
    </submittedName>
</protein>
<dbReference type="Gene3D" id="3.40.50.720">
    <property type="entry name" value="NAD(P)-binding Rossmann-like Domain"/>
    <property type="match status" value="1"/>
</dbReference>
<dbReference type="InterPro" id="IPR020904">
    <property type="entry name" value="Sc_DH/Rdtase_CS"/>
</dbReference>
<dbReference type="PRINTS" id="PR00080">
    <property type="entry name" value="SDRFAMILY"/>
</dbReference>
<keyword evidence="5" id="KW-1185">Reference proteome</keyword>
<proteinExistence type="inferred from homology"/>
<dbReference type="InterPro" id="IPR002347">
    <property type="entry name" value="SDR_fam"/>
</dbReference>
<accession>A0ABV4C9L0</accession>
<dbReference type="EC" id="1.-.-.-" evidence="4"/>
<dbReference type="CDD" id="cd05233">
    <property type="entry name" value="SDR_c"/>
    <property type="match status" value="1"/>
</dbReference>
<dbReference type="PANTHER" id="PTHR44196">
    <property type="entry name" value="DEHYDROGENASE/REDUCTASE SDR FAMILY MEMBER 7B"/>
    <property type="match status" value="1"/>
</dbReference>
<dbReference type="SUPFAM" id="SSF51735">
    <property type="entry name" value="NAD(P)-binding Rossmann-fold domains"/>
    <property type="match status" value="1"/>
</dbReference>
<dbReference type="Proteomes" id="UP001564626">
    <property type="component" value="Unassembled WGS sequence"/>
</dbReference>
<evidence type="ECO:0000256" key="1">
    <source>
        <dbReference type="ARBA" id="ARBA00006484"/>
    </source>
</evidence>
<organism evidence="4 5">
    <name type="scientific">Saccharopolyspora cebuensis</name>
    <dbReference type="NCBI Taxonomy" id="418759"/>
    <lineage>
        <taxon>Bacteria</taxon>
        <taxon>Bacillati</taxon>
        <taxon>Actinomycetota</taxon>
        <taxon>Actinomycetes</taxon>
        <taxon>Pseudonocardiales</taxon>
        <taxon>Pseudonocardiaceae</taxon>
        <taxon>Saccharopolyspora</taxon>
    </lineage>
</organism>
<dbReference type="PROSITE" id="PS00061">
    <property type="entry name" value="ADH_SHORT"/>
    <property type="match status" value="1"/>
</dbReference>
<keyword evidence="2 4" id="KW-0560">Oxidoreductase</keyword>
<dbReference type="Pfam" id="PF00106">
    <property type="entry name" value="adh_short"/>
    <property type="match status" value="1"/>
</dbReference>
<dbReference type="InterPro" id="IPR036291">
    <property type="entry name" value="NAD(P)-bd_dom_sf"/>
</dbReference>
<dbReference type="EMBL" id="JBGEHV010000001">
    <property type="protein sequence ID" value="MEY8037805.1"/>
    <property type="molecule type" value="Genomic_DNA"/>
</dbReference>
<reference evidence="4 5" key="1">
    <citation type="submission" date="2024-08" db="EMBL/GenBank/DDBJ databases">
        <title>Genome mining of Saccharopolyspora cebuensis PGLac3 from Nigerian medicinal plant.</title>
        <authorList>
            <person name="Ezeobiora C.E."/>
            <person name="Igbokwe N.H."/>
            <person name="Amin D.H."/>
            <person name="Mendie U.E."/>
        </authorList>
    </citation>
    <scope>NUCLEOTIDE SEQUENCE [LARGE SCALE GENOMIC DNA]</scope>
    <source>
        <strain evidence="4 5">PGLac3</strain>
    </source>
</reference>
<evidence type="ECO:0000313" key="5">
    <source>
        <dbReference type="Proteomes" id="UP001564626"/>
    </source>
</evidence>